<dbReference type="GO" id="GO:0005886">
    <property type="term" value="C:plasma membrane"/>
    <property type="evidence" value="ECO:0007669"/>
    <property type="project" value="UniProtKB-SubCell"/>
</dbReference>
<accession>A0A840CCS3</accession>
<evidence type="ECO:0000256" key="1">
    <source>
        <dbReference type="ARBA" id="ARBA00004141"/>
    </source>
</evidence>
<feature type="transmembrane region" description="Helical" evidence="5">
    <location>
        <begin position="172"/>
        <end position="195"/>
    </location>
</feature>
<reference evidence="6" key="1">
    <citation type="submission" date="2020-08" db="EMBL/GenBank/DDBJ databases">
        <title>Genomic Encyclopedia of Type Strains, Phase IV (KMG-IV): sequencing the most valuable type-strain genomes for metagenomic binning, comparative biology and taxonomic classification.</title>
        <authorList>
            <person name="Goeker M."/>
        </authorList>
    </citation>
    <scope>NUCLEOTIDE SEQUENCE [LARGE SCALE GENOMIC DNA]</scope>
    <source>
        <strain evidence="6">DSM 105040</strain>
    </source>
</reference>
<evidence type="ECO:0000256" key="2">
    <source>
        <dbReference type="ARBA" id="ARBA00022692"/>
    </source>
</evidence>
<dbReference type="RefSeq" id="WP_054537919.1">
    <property type="nucleotide sequence ID" value="NZ_JACIEQ010000001.1"/>
</dbReference>
<dbReference type="InterPro" id="IPR002781">
    <property type="entry name" value="TM_pro_TauE-like"/>
</dbReference>
<comment type="subcellular location">
    <subcellularLocation>
        <location evidence="5">Cell membrane</location>
        <topology evidence="5">Multi-pass membrane protein</topology>
    </subcellularLocation>
    <subcellularLocation>
        <location evidence="1">Membrane</location>
        <topology evidence="1">Multi-pass membrane protein</topology>
    </subcellularLocation>
</comment>
<keyword evidence="5" id="KW-1003">Cell membrane</keyword>
<comment type="caution">
    <text evidence="6">The sequence shown here is derived from an EMBL/GenBank/DDBJ whole genome shotgun (WGS) entry which is preliminary data.</text>
</comment>
<feature type="transmembrane region" description="Helical" evidence="5">
    <location>
        <begin position="139"/>
        <end position="160"/>
    </location>
</feature>
<evidence type="ECO:0000313" key="6">
    <source>
        <dbReference type="EMBL" id="MBB4021109.1"/>
    </source>
</evidence>
<sequence length="254" mass="25620">MEEFLLFVLVGFVAQLADGALGMGFGVISSAILLGQGVTPALVSASVNAAKIPTGTVAALSHQANRNTDWPMARRLAVSGIVGGLVGALVLSNLKGDLLNLMIASYLLLIGTLIILRGLRGSAPRVLGTTRLGLIGGAGGLIEGIGGSWGPIVSSALLGAGVNPRNAIGSSAFAELMVSFAVFLTLGATFAGGMWGENTDWSDVGSSVAGLVVGGLPAALIGGHLARRVPKRPLTVAVGILAFGIGVRRMLLQF</sequence>
<proteinExistence type="inferred from homology"/>
<evidence type="ECO:0000256" key="4">
    <source>
        <dbReference type="ARBA" id="ARBA00023136"/>
    </source>
</evidence>
<dbReference type="InterPro" id="IPR051598">
    <property type="entry name" value="TSUP/Inactive_protease-like"/>
</dbReference>
<dbReference type="AlphaFoldDB" id="A0A840CCS3"/>
<comment type="similarity">
    <text evidence="5">Belongs to the 4-toluene sulfonate uptake permease (TSUP) (TC 2.A.102) family.</text>
</comment>
<dbReference type="PANTHER" id="PTHR43701">
    <property type="entry name" value="MEMBRANE TRANSPORTER PROTEIN MJ0441-RELATED"/>
    <property type="match status" value="1"/>
</dbReference>
<organism evidence="6 7">
    <name type="scientific">Actibacterium naphthalenivorans</name>
    <dbReference type="NCBI Taxonomy" id="1614693"/>
    <lineage>
        <taxon>Bacteria</taxon>
        <taxon>Pseudomonadati</taxon>
        <taxon>Pseudomonadota</taxon>
        <taxon>Alphaproteobacteria</taxon>
        <taxon>Rhodobacterales</taxon>
        <taxon>Roseobacteraceae</taxon>
        <taxon>Actibacterium</taxon>
    </lineage>
</organism>
<keyword evidence="4 5" id="KW-0472">Membrane</keyword>
<evidence type="ECO:0000313" key="7">
    <source>
        <dbReference type="Proteomes" id="UP000585681"/>
    </source>
</evidence>
<dbReference type="Proteomes" id="UP000585681">
    <property type="component" value="Unassembled WGS sequence"/>
</dbReference>
<keyword evidence="3 5" id="KW-1133">Transmembrane helix</keyword>
<dbReference type="PANTHER" id="PTHR43701:SF12">
    <property type="entry name" value="MEMBRANE TRANSPORTER PROTEIN YTNM-RELATED"/>
    <property type="match status" value="1"/>
</dbReference>
<feature type="transmembrane region" description="Helical" evidence="5">
    <location>
        <begin position="98"/>
        <end position="119"/>
    </location>
</feature>
<feature type="transmembrane region" description="Helical" evidence="5">
    <location>
        <begin position="207"/>
        <end position="226"/>
    </location>
</feature>
<keyword evidence="2 5" id="KW-0812">Transmembrane</keyword>
<feature type="transmembrane region" description="Helical" evidence="5">
    <location>
        <begin position="233"/>
        <end position="251"/>
    </location>
</feature>
<dbReference type="Pfam" id="PF01925">
    <property type="entry name" value="TauE"/>
    <property type="match status" value="1"/>
</dbReference>
<name>A0A840CCS3_9RHOB</name>
<evidence type="ECO:0000256" key="5">
    <source>
        <dbReference type="RuleBase" id="RU363041"/>
    </source>
</evidence>
<keyword evidence="7" id="KW-1185">Reference proteome</keyword>
<dbReference type="EMBL" id="JACIEQ010000001">
    <property type="protein sequence ID" value="MBB4021109.1"/>
    <property type="molecule type" value="Genomic_DNA"/>
</dbReference>
<protein>
    <recommendedName>
        <fullName evidence="5">Probable membrane transporter protein</fullName>
    </recommendedName>
</protein>
<gene>
    <name evidence="6" type="ORF">GGR17_000900</name>
</gene>
<feature type="transmembrane region" description="Helical" evidence="5">
    <location>
        <begin position="72"/>
        <end position="91"/>
    </location>
</feature>
<evidence type="ECO:0000256" key="3">
    <source>
        <dbReference type="ARBA" id="ARBA00022989"/>
    </source>
</evidence>